<dbReference type="EMBL" id="JAPZVP010000002">
    <property type="protein sequence ID" value="MDA1358650.1"/>
    <property type="molecule type" value="Genomic_DNA"/>
</dbReference>
<keyword evidence="2" id="KW-1185">Reference proteome</keyword>
<protein>
    <recommendedName>
        <fullName evidence="3">Helix-turn-helix domain-containing protein</fullName>
    </recommendedName>
</protein>
<comment type="caution">
    <text evidence="1">The sequence shown here is derived from an EMBL/GenBank/DDBJ whole genome shotgun (WGS) entry which is preliminary data.</text>
</comment>
<name>A0A9X3P8G2_9ACTN</name>
<proteinExistence type="predicted"/>
<evidence type="ECO:0008006" key="3">
    <source>
        <dbReference type="Google" id="ProtNLM"/>
    </source>
</evidence>
<evidence type="ECO:0000313" key="1">
    <source>
        <dbReference type="EMBL" id="MDA1358650.1"/>
    </source>
</evidence>
<sequence length="114" mass="12708">MIEEAIRLIGEGQSVKATAATLSVPKSRLDRARKTQPGLDAAMREAAQRYRNRGWNPELLDQAAELLESGTPILTAAKQLHLGSETMHHYRKAHPRLDAALRAVEERRSQRTGD</sequence>
<organism evidence="1 2">
    <name type="scientific">Glycomyces luteolus</name>
    <dbReference type="NCBI Taxonomy" id="2670330"/>
    <lineage>
        <taxon>Bacteria</taxon>
        <taxon>Bacillati</taxon>
        <taxon>Actinomycetota</taxon>
        <taxon>Actinomycetes</taxon>
        <taxon>Glycomycetales</taxon>
        <taxon>Glycomycetaceae</taxon>
        <taxon>Glycomyces</taxon>
    </lineage>
</organism>
<evidence type="ECO:0000313" key="2">
    <source>
        <dbReference type="Proteomes" id="UP001146067"/>
    </source>
</evidence>
<accession>A0A9X3P8G2</accession>
<gene>
    <name evidence="1" type="ORF">O1R50_03395</name>
</gene>
<dbReference type="RefSeq" id="WP_270108456.1">
    <property type="nucleotide sequence ID" value="NZ_JAPZVP010000002.1"/>
</dbReference>
<dbReference type="Proteomes" id="UP001146067">
    <property type="component" value="Unassembled WGS sequence"/>
</dbReference>
<reference evidence="1" key="1">
    <citation type="submission" date="2022-12" db="EMBL/GenBank/DDBJ databases">
        <title>Gycomyces niveus sp.nov.,a novel actinomycete isolated from soil in Shouguan.</title>
        <authorList>
            <person name="Yang X."/>
        </authorList>
    </citation>
    <scope>NUCLEOTIDE SEQUENCE</scope>
    <source>
        <strain evidence="1">NEAU-A15</strain>
    </source>
</reference>
<dbReference type="AlphaFoldDB" id="A0A9X3P8G2"/>